<keyword evidence="2" id="KW-1185">Reference proteome</keyword>
<reference evidence="1 2" key="1">
    <citation type="submission" date="2022-06" db="EMBL/GenBank/DDBJ databases">
        <title>Genomic Encyclopedia of Archaeal and Bacterial Type Strains, Phase II (KMG-II): from individual species to whole genera.</title>
        <authorList>
            <person name="Goeker M."/>
        </authorList>
    </citation>
    <scope>NUCLEOTIDE SEQUENCE [LARGE SCALE GENOMIC DNA]</scope>
    <source>
        <strain evidence="1 2">DSM 44255</strain>
    </source>
</reference>
<accession>A0ABT1INA9</accession>
<evidence type="ECO:0008006" key="3">
    <source>
        <dbReference type="Google" id="ProtNLM"/>
    </source>
</evidence>
<evidence type="ECO:0000313" key="1">
    <source>
        <dbReference type="EMBL" id="MCP2274148.1"/>
    </source>
</evidence>
<protein>
    <recommendedName>
        <fullName evidence="3">HEAT repeat protein</fullName>
    </recommendedName>
</protein>
<dbReference type="SUPFAM" id="SSF48371">
    <property type="entry name" value="ARM repeat"/>
    <property type="match status" value="1"/>
</dbReference>
<gene>
    <name evidence="1" type="ORF">LV75_006682</name>
</gene>
<evidence type="ECO:0000313" key="2">
    <source>
        <dbReference type="Proteomes" id="UP001205185"/>
    </source>
</evidence>
<dbReference type="RefSeq" id="WP_253891417.1">
    <property type="nucleotide sequence ID" value="NZ_BAAAVB010000023.1"/>
</dbReference>
<comment type="caution">
    <text evidence="1">The sequence shown here is derived from an EMBL/GenBank/DDBJ whole genome shotgun (WGS) entry which is preliminary data.</text>
</comment>
<proteinExistence type="predicted"/>
<sequence>MTAHPEVDWAELEHAYGSAEDTPEFIEALRGEDWEDAIENLSASILHQGTVYPATLPAVPLLVDIALDAEAPGRHGALWFVSAYAESISQGASESSHFLPEDTDMEVFDREARAALADAAARLAPLLEDEDPEVRAAVYQFAAYLVGDPAAEAFMPLVRARFEQEDDSAASVALMEPLMRHGLFTAADFETVLERGDDALTFAAAWAAVAERLDYPDAVDHVLRLWSEQAEEYPGNGEAASLSILASHAGPDAIPVVRGLVGTVDAEVVIAGWVEVALASRAATGEAVDGLLAVSPRDAATVQALAQVLPGAPDRSATVCDAVAELADSDDLATVAAVAALLFAAKDPRWVAPAIAVTANAEEPSVDLGRVQSSFAFALIGFPAENRELAWAATDLTEVARAALAAWRTQSWVEVLAALPPSPEVVSAALPLRDELPETVSELLARIAVTNPELVAPHAPTGDGPWALTARAMVQPDTDLDATFRQAWAANGGDDNADNDLIDTWAHRPSEALREACLRVLDGTARTSYPERFAQLAAAKVAPDAAWPTVRAIVDAAENPLAEAVDLAKGYPEHRAELVELLADIAENGRETWSGIDLMSMAVATRALVELGEVDPADAVDTAVDLLFDAIPEHSAARLAPVVGDILAACPDARGTAAERLALLLDGDHRVPTASETIADDVAIVAALRKGL</sequence>
<name>A0ABT1INA9_9PSEU</name>
<dbReference type="InterPro" id="IPR016024">
    <property type="entry name" value="ARM-type_fold"/>
</dbReference>
<organism evidence="1 2">
    <name type="scientific">Actinokineospora diospyrosa</name>
    <dbReference type="NCBI Taxonomy" id="103728"/>
    <lineage>
        <taxon>Bacteria</taxon>
        <taxon>Bacillati</taxon>
        <taxon>Actinomycetota</taxon>
        <taxon>Actinomycetes</taxon>
        <taxon>Pseudonocardiales</taxon>
        <taxon>Pseudonocardiaceae</taxon>
        <taxon>Actinokineospora</taxon>
    </lineage>
</organism>
<dbReference type="EMBL" id="JAMTCO010000021">
    <property type="protein sequence ID" value="MCP2274148.1"/>
    <property type="molecule type" value="Genomic_DNA"/>
</dbReference>
<dbReference type="Proteomes" id="UP001205185">
    <property type="component" value="Unassembled WGS sequence"/>
</dbReference>